<dbReference type="RefSeq" id="WP_306270618.1">
    <property type="nucleotide sequence ID" value="NZ_CP130472.1"/>
</dbReference>
<protein>
    <submittedName>
        <fullName evidence="2">MarR family transcriptional regulator</fullName>
    </submittedName>
</protein>
<evidence type="ECO:0000313" key="2">
    <source>
        <dbReference type="EMBL" id="WLS43240.1"/>
    </source>
</evidence>
<sequence length="308" mass="31287">MDNTTDQTGVPSALDKVASALAALGQDTAAAIAQRAGVGYSTATKRLRTLEEAGQAEPLRADDGRTLWRHVANAATSTDSDDPPATTTDARRDPPHAPAPTDDDAHEAQGPDEAAPSPDEETGTAVAARPDDESTGTQPDDARRPAPDGDADVSALQDSPTPTDSVTSEATTRESEGDEAFPADAGDPAAVDTDGEADSQPSPDPAGSNDSVAPSSPAEAPSASSGGKPRRSKGSLRGAIRDVLEAHPDQPFTTSQLCKAIDQANEGTDSAKASAGAVVNAVHKLVTDGVAVQVVEKPATFQLTPTTN</sequence>
<evidence type="ECO:0000313" key="3">
    <source>
        <dbReference type="Proteomes" id="UP001235874"/>
    </source>
</evidence>
<name>A0AAJ6HRF8_9ACTN</name>
<dbReference type="AlphaFoldDB" id="A0AAJ6HRF8"/>
<evidence type="ECO:0000256" key="1">
    <source>
        <dbReference type="SAM" id="MobiDB-lite"/>
    </source>
</evidence>
<organism evidence="2 3">
    <name type="scientific">Micromonospora profundi</name>
    <dbReference type="NCBI Taxonomy" id="1420889"/>
    <lineage>
        <taxon>Bacteria</taxon>
        <taxon>Bacillati</taxon>
        <taxon>Actinomycetota</taxon>
        <taxon>Actinomycetes</taxon>
        <taxon>Micromonosporales</taxon>
        <taxon>Micromonosporaceae</taxon>
        <taxon>Micromonospora</taxon>
    </lineage>
</organism>
<accession>A0AAJ6HRF8</accession>
<keyword evidence="3" id="KW-1185">Reference proteome</keyword>
<reference evidence="2 3" key="1">
    <citation type="submission" date="2023-07" db="EMBL/GenBank/DDBJ databases">
        <title>Micromonospora profundi TRM 95458 converts glycerol to a new osmotic compound.</title>
        <authorList>
            <person name="Lu D."/>
        </authorList>
    </citation>
    <scope>NUCLEOTIDE SEQUENCE [LARGE SCALE GENOMIC DNA]</scope>
    <source>
        <strain evidence="2 3">TRM95458</strain>
    </source>
</reference>
<dbReference type="KEGG" id="mprn:Q3V37_17620"/>
<dbReference type="Proteomes" id="UP001235874">
    <property type="component" value="Chromosome"/>
</dbReference>
<feature type="region of interest" description="Disordered" evidence="1">
    <location>
        <begin position="54"/>
        <end position="241"/>
    </location>
</feature>
<dbReference type="SUPFAM" id="SSF46785">
    <property type="entry name" value="Winged helix' DNA-binding domain"/>
    <property type="match status" value="1"/>
</dbReference>
<feature type="compositionally biased region" description="Low complexity" evidence="1">
    <location>
        <begin position="74"/>
        <end position="88"/>
    </location>
</feature>
<feature type="compositionally biased region" description="Polar residues" evidence="1">
    <location>
        <begin position="156"/>
        <end position="170"/>
    </location>
</feature>
<gene>
    <name evidence="2" type="ORF">Q3V37_17620</name>
</gene>
<dbReference type="EMBL" id="CP130472">
    <property type="protein sequence ID" value="WLS43240.1"/>
    <property type="molecule type" value="Genomic_DNA"/>
</dbReference>
<dbReference type="InterPro" id="IPR036390">
    <property type="entry name" value="WH_DNA-bd_sf"/>
</dbReference>
<feature type="compositionally biased region" description="Low complexity" evidence="1">
    <location>
        <begin position="211"/>
        <end position="227"/>
    </location>
</feature>
<proteinExistence type="predicted"/>